<evidence type="ECO:0000313" key="4">
    <source>
        <dbReference type="EMBL" id="QAT43960.1"/>
    </source>
</evidence>
<dbReference type="EMBL" id="CP035281">
    <property type="protein sequence ID" value="QAT43960.1"/>
    <property type="molecule type" value="Genomic_DNA"/>
</dbReference>
<dbReference type="InterPro" id="IPR039532">
    <property type="entry name" value="TetR_C_Firmicutes"/>
</dbReference>
<dbReference type="RefSeq" id="WP_128746667.1">
    <property type="nucleotide sequence ID" value="NZ_CP035281.1"/>
</dbReference>
<dbReference type="InterPro" id="IPR050624">
    <property type="entry name" value="HTH-type_Tx_Regulator"/>
</dbReference>
<sequence>MAQSVTTELTKNLMADSLKKLMAQKPLNKISVREIVEGCGVNRQTFYYHFQDIYDLLQWIINQEIVSVLGNTENFLTWQEAGIYLLKYLKKNSTIVLCALNSMGRTAIKQLLFDDVLKVATQIITQIASDIDVDEKSFNHVVHYYAVAFGALLEDWLSNGMNNSPEELIDILDTITSGTARTALERFAAKSKPV</sequence>
<reference evidence="4 5" key="1">
    <citation type="submission" date="2019-01" db="EMBL/GenBank/DDBJ databases">
        <title>Draft genomes of a novel of Aminipila strains.</title>
        <authorList>
            <person name="Ma S."/>
        </authorList>
    </citation>
    <scope>NUCLEOTIDE SEQUENCE [LARGE SCALE GENOMIC DNA]</scope>
    <source>
        <strain evidence="5">JN-39</strain>
    </source>
</reference>
<dbReference type="InterPro" id="IPR001647">
    <property type="entry name" value="HTH_TetR"/>
</dbReference>
<proteinExistence type="predicted"/>
<feature type="domain" description="HTH tetR-type" evidence="3">
    <location>
        <begin position="8"/>
        <end position="68"/>
    </location>
</feature>
<dbReference type="PANTHER" id="PTHR43479:SF7">
    <property type="entry name" value="TETR-FAMILY TRANSCRIPTIONAL REGULATOR"/>
    <property type="match status" value="1"/>
</dbReference>
<dbReference type="GO" id="GO:0003677">
    <property type="term" value="F:DNA binding"/>
    <property type="evidence" value="ECO:0007669"/>
    <property type="project" value="UniProtKB-UniRule"/>
</dbReference>
<feature type="DNA-binding region" description="H-T-H motif" evidence="2">
    <location>
        <begin position="31"/>
        <end position="50"/>
    </location>
</feature>
<dbReference type="Pfam" id="PF00440">
    <property type="entry name" value="TetR_N"/>
    <property type="match status" value="1"/>
</dbReference>
<keyword evidence="1 2" id="KW-0238">DNA-binding</keyword>
<name>A0A410PYN6_9FIRM</name>
<evidence type="ECO:0000313" key="5">
    <source>
        <dbReference type="Proteomes" id="UP000287601"/>
    </source>
</evidence>
<dbReference type="KEGG" id="amij:EQM06_12405"/>
<organism evidence="4 5">
    <name type="scientific">Aminipila luticellarii</name>
    <dbReference type="NCBI Taxonomy" id="2507160"/>
    <lineage>
        <taxon>Bacteria</taxon>
        <taxon>Bacillati</taxon>
        <taxon>Bacillota</taxon>
        <taxon>Clostridia</taxon>
        <taxon>Peptostreptococcales</taxon>
        <taxon>Anaerovoracaceae</taxon>
        <taxon>Aminipila</taxon>
    </lineage>
</organism>
<dbReference type="AlphaFoldDB" id="A0A410PYN6"/>
<dbReference type="Pfam" id="PF14278">
    <property type="entry name" value="TetR_C_8"/>
    <property type="match status" value="1"/>
</dbReference>
<dbReference type="OrthoDB" id="9810250at2"/>
<dbReference type="Proteomes" id="UP000287601">
    <property type="component" value="Chromosome"/>
</dbReference>
<dbReference type="PROSITE" id="PS50977">
    <property type="entry name" value="HTH_TETR_2"/>
    <property type="match status" value="1"/>
</dbReference>
<dbReference type="InterPro" id="IPR009057">
    <property type="entry name" value="Homeodomain-like_sf"/>
</dbReference>
<accession>A0A410PYN6</accession>
<evidence type="ECO:0000259" key="3">
    <source>
        <dbReference type="PROSITE" id="PS50977"/>
    </source>
</evidence>
<gene>
    <name evidence="4" type="ORF">EQM06_12405</name>
</gene>
<evidence type="ECO:0000256" key="2">
    <source>
        <dbReference type="PROSITE-ProRule" id="PRU00335"/>
    </source>
</evidence>
<keyword evidence="5" id="KW-1185">Reference proteome</keyword>
<dbReference type="PANTHER" id="PTHR43479">
    <property type="entry name" value="ACREF/ENVCD OPERON REPRESSOR-RELATED"/>
    <property type="match status" value="1"/>
</dbReference>
<evidence type="ECO:0000256" key="1">
    <source>
        <dbReference type="ARBA" id="ARBA00023125"/>
    </source>
</evidence>
<dbReference type="Gene3D" id="1.10.357.10">
    <property type="entry name" value="Tetracycline Repressor, domain 2"/>
    <property type="match status" value="1"/>
</dbReference>
<protein>
    <submittedName>
        <fullName evidence="4">TetR family transcriptional regulator</fullName>
    </submittedName>
</protein>
<dbReference type="SUPFAM" id="SSF46689">
    <property type="entry name" value="Homeodomain-like"/>
    <property type="match status" value="1"/>
</dbReference>